<protein>
    <submittedName>
        <fullName evidence="3">Long-chain acyl-CoA synthetase</fullName>
    </submittedName>
</protein>
<dbReference type="EMBL" id="BOOZ01000009">
    <property type="protein sequence ID" value="GIJ08938.1"/>
    <property type="molecule type" value="Genomic_DNA"/>
</dbReference>
<dbReference type="InterPro" id="IPR045851">
    <property type="entry name" value="AMP-bd_C_sf"/>
</dbReference>
<sequence>MAELFIDLASRTPAATALVDERGSTTWRELNDRVNGWIEVLRGHGVAAGDAVAVMAGNRRETFEMVLAGLHAGMTVVPVNWHLTAAEVAYILTDAGCRLLVVDAQRAAVAADAVARCGGPPPLTIDDLAPVPDAAEPTDQLCGALLLYTSGSTGRPRGVANRLFVAGAPFSRVGRLGDYAARTLRLPAEGRTLVVAPWYHSAQLFFALLPLLRGSTLVIEERFDPVRTLSTMARHRVTTAHLVPTHFVRLLALDPAVRDQLTPADLRLVWHGGGPCPVDVKDRMIAWWGPVLLEYYGATESGAITVIDSIEAGQRPGSVGRAVPPHEIVILDPAGRPLPAGRTGTVYVRRTGGSGFHYHNAPAATAAAHREPDLFTVGEVGHLDDAGYLFLTGRARDVVVTGGVNVHAAEVEAVLLRHPEVRDAAVVGVPDEEYGERVVAVVVAAEPDRADELPGRLDRHTRETLAGFKAPRAYRLVDALPRDDTGKLRKQLVRRMLAELPGGGA</sequence>
<name>A0ABQ4HTI2_9ACTN</name>
<dbReference type="InterPro" id="IPR020845">
    <property type="entry name" value="AMP-binding_CS"/>
</dbReference>
<reference evidence="3 4" key="1">
    <citation type="submission" date="2021-01" db="EMBL/GenBank/DDBJ databases">
        <title>Whole genome shotgun sequence of Verrucosispora andamanensis NBRC 109075.</title>
        <authorList>
            <person name="Komaki H."/>
            <person name="Tamura T."/>
        </authorList>
    </citation>
    <scope>NUCLEOTIDE SEQUENCE [LARGE SCALE GENOMIC DNA]</scope>
    <source>
        <strain evidence="3 4">NBRC 109075</strain>
    </source>
</reference>
<feature type="domain" description="AMP-binding enzyme C-terminal" evidence="2">
    <location>
        <begin position="410"/>
        <end position="487"/>
    </location>
</feature>
<dbReference type="Gene3D" id="3.30.300.30">
    <property type="match status" value="1"/>
</dbReference>
<keyword evidence="4" id="KW-1185">Reference proteome</keyword>
<dbReference type="PANTHER" id="PTHR43767">
    <property type="entry name" value="LONG-CHAIN-FATTY-ACID--COA LIGASE"/>
    <property type="match status" value="1"/>
</dbReference>
<dbReference type="PROSITE" id="PS00455">
    <property type="entry name" value="AMP_BINDING"/>
    <property type="match status" value="1"/>
</dbReference>
<accession>A0ABQ4HTI2</accession>
<dbReference type="Proteomes" id="UP000647017">
    <property type="component" value="Unassembled WGS sequence"/>
</dbReference>
<dbReference type="PANTHER" id="PTHR43767:SF1">
    <property type="entry name" value="NONRIBOSOMAL PEPTIDE SYNTHASE PES1 (EUROFUNG)-RELATED"/>
    <property type="match status" value="1"/>
</dbReference>
<evidence type="ECO:0000259" key="1">
    <source>
        <dbReference type="Pfam" id="PF00501"/>
    </source>
</evidence>
<gene>
    <name evidence="3" type="primary">fadD_2</name>
    <name evidence="3" type="ORF">Van01_21520</name>
</gene>
<proteinExistence type="predicted"/>
<dbReference type="InterPro" id="IPR025110">
    <property type="entry name" value="AMP-bd_C"/>
</dbReference>
<dbReference type="InterPro" id="IPR042099">
    <property type="entry name" value="ANL_N_sf"/>
</dbReference>
<evidence type="ECO:0000313" key="3">
    <source>
        <dbReference type="EMBL" id="GIJ08938.1"/>
    </source>
</evidence>
<evidence type="ECO:0000313" key="4">
    <source>
        <dbReference type="Proteomes" id="UP000647017"/>
    </source>
</evidence>
<organism evidence="3 4">
    <name type="scientific">Micromonospora andamanensis</name>
    <dbReference type="NCBI Taxonomy" id="1287068"/>
    <lineage>
        <taxon>Bacteria</taxon>
        <taxon>Bacillati</taxon>
        <taxon>Actinomycetota</taxon>
        <taxon>Actinomycetes</taxon>
        <taxon>Micromonosporales</taxon>
        <taxon>Micromonosporaceae</taxon>
        <taxon>Micromonospora</taxon>
    </lineage>
</organism>
<dbReference type="Pfam" id="PF13193">
    <property type="entry name" value="AMP-binding_C"/>
    <property type="match status" value="1"/>
</dbReference>
<dbReference type="Pfam" id="PF00501">
    <property type="entry name" value="AMP-binding"/>
    <property type="match status" value="1"/>
</dbReference>
<dbReference type="InterPro" id="IPR000873">
    <property type="entry name" value="AMP-dep_synth/lig_dom"/>
</dbReference>
<dbReference type="RefSeq" id="WP_204005237.1">
    <property type="nucleotide sequence ID" value="NZ_BOOZ01000009.1"/>
</dbReference>
<feature type="domain" description="AMP-dependent synthetase/ligase" evidence="1">
    <location>
        <begin position="9"/>
        <end position="351"/>
    </location>
</feature>
<dbReference type="Gene3D" id="3.40.50.12780">
    <property type="entry name" value="N-terminal domain of ligase-like"/>
    <property type="match status" value="1"/>
</dbReference>
<dbReference type="SUPFAM" id="SSF56801">
    <property type="entry name" value="Acetyl-CoA synthetase-like"/>
    <property type="match status" value="1"/>
</dbReference>
<dbReference type="InterPro" id="IPR050237">
    <property type="entry name" value="ATP-dep_AMP-bd_enzyme"/>
</dbReference>
<comment type="caution">
    <text evidence="3">The sequence shown here is derived from an EMBL/GenBank/DDBJ whole genome shotgun (WGS) entry which is preliminary data.</text>
</comment>
<evidence type="ECO:0000259" key="2">
    <source>
        <dbReference type="Pfam" id="PF13193"/>
    </source>
</evidence>